<evidence type="ECO:0000259" key="1">
    <source>
        <dbReference type="Pfam" id="PF05685"/>
    </source>
</evidence>
<dbReference type="InterPro" id="IPR008538">
    <property type="entry name" value="Uma2"/>
</dbReference>
<dbReference type="GO" id="GO:0004519">
    <property type="term" value="F:endonuclease activity"/>
    <property type="evidence" value="ECO:0007669"/>
    <property type="project" value="UniProtKB-KW"/>
</dbReference>
<accession>A0ABY6I7S1</accession>
<protein>
    <submittedName>
        <fullName evidence="2">Uma2 family endonuclease</fullName>
    </submittedName>
</protein>
<dbReference type="EMBL" id="CP107567">
    <property type="protein sequence ID" value="UYQ62901.1"/>
    <property type="molecule type" value="Genomic_DNA"/>
</dbReference>
<keyword evidence="2" id="KW-0378">Hydrolase</keyword>
<dbReference type="PANTHER" id="PTHR35400:SF3">
    <property type="entry name" value="SLL1072 PROTEIN"/>
    <property type="match status" value="1"/>
</dbReference>
<gene>
    <name evidence="2" type="ORF">OGH68_16380</name>
</gene>
<proteinExistence type="predicted"/>
<dbReference type="PANTHER" id="PTHR35400">
    <property type="entry name" value="SLR1083 PROTEIN"/>
    <property type="match status" value="1"/>
</dbReference>
<dbReference type="RefSeq" id="WP_264244757.1">
    <property type="nucleotide sequence ID" value="NZ_CP107567.1"/>
</dbReference>
<organism evidence="2 3">
    <name type="scientific">Streptomyces peucetius</name>
    <dbReference type="NCBI Taxonomy" id="1950"/>
    <lineage>
        <taxon>Bacteria</taxon>
        <taxon>Bacillati</taxon>
        <taxon>Actinomycetota</taxon>
        <taxon>Actinomycetes</taxon>
        <taxon>Kitasatosporales</taxon>
        <taxon>Streptomycetaceae</taxon>
        <taxon>Streptomyces</taxon>
    </lineage>
</organism>
<keyword evidence="2" id="KW-0540">Nuclease</keyword>
<feature type="domain" description="Putative restriction endonuclease" evidence="1">
    <location>
        <begin position="13"/>
        <end position="179"/>
    </location>
</feature>
<keyword evidence="2" id="KW-0255">Endonuclease</keyword>
<evidence type="ECO:0000313" key="2">
    <source>
        <dbReference type="EMBL" id="UYQ62901.1"/>
    </source>
</evidence>
<reference evidence="2" key="1">
    <citation type="submission" date="2022-10" db="EMBL/GenBank/DDBJ databases">
        <title>Cytochrome P450 Catalyzes Benzene Ring Formation in the Biosynthesis of Trialkyl-Substituted Aromatic Polyketides.</title>
        <authorList>
            <person name="Zhao E."/>
            <person name="Ge H."/>
        </authorList>
    </citation>
    <scope>NUCLEOTIDE SEQUENCE</scope>
    <source>
        <strain evidence="2">NA0869</strain>
    </source>
</reference>
<dbReference type="SUPFAM" id="SSF52980">
    <property type="entry name" value="Restriction endonuclease-like"/>
    <property type="match status" value="1"/>
</dbReference>
<name>A0ABY6I7S1_STRPE</name>
<dbReference type="CDD" id="cd06260">
    <property type="entry name" value="DUF820-like"/>
    <property type="match status" value="1"/>
</dbReference>
<dbReference type="Gene3D" id="3.90.1570.10">
    <property type="entry name" value="tt1808, chain A"/>
    <property type="match status" value="1"/>
</dbReference>
<dbReference type="Proteomes" id="UP001163878">
    <property type="component" value="Chromosome"/>
</dbReference>
<dbReference type="InterPro" id="IPR011335">
    <property type="entry name" value="Restrct_endonuc-II-like"/>
</dbReference>
<keyword evidence="3" id="KW-1185">Reference proteome</keyword>
<evidence type="ECO:0000313" key="3">
    <source>
        <dbReference type="Proteomes" id="UP001163878"/>
    </source>
</evidence>
<dbReference type="InterPro" id="IPR012296">
    <property type="entry name" value="Nuclease_put_TT1808"/>
</dbReference>
<sequence>MTRISAENPEMSVEDFEELARTAPEGVKLEYIAGKLRVKPVPDQLHRAMVMWLLTQCMQQRPDLLLYPEQDLRLEGYRRGRAIADGALAPIDHFVAHEAMWPNPEGVLMTVEVTSHDGDTHNRDRIEKRDGYAAAGIPVYLLIDRDTNSLLVHSEPRNGTYHLARTYSYGETVRLPSPVDITLETERLKDYTQA</sequence>
<dbReference type="Pfam" id="PF05685">
    <property type="entry name" value="Uma2"/>
    <property type="match status" value="1"/>
</dbReference>